<dbReference type="RefSeq" id="WP_377390751.1">
    <property type="nucleotide sequence ID" value="NZ_JBHUIX010000013.1"/>
</dbReference>
<keyword evidence="2" id="KW-1185">Reference proteome</keyword>
<dbReference type="Proteomes" id="UP001597413">
    <property type="component" value="Unassembled WGS sequence"/>
</dbReference>
<proteinExistence type="predicted"/>
<dbReference type="EMBL" id="JBHUIX010000013">
    <property type="protein sequence ID" value="MFD2174862.1"/>
    <property type="molecule type" value="Genomic_DNA"/>
</dbReference>
<reference evidence="2" key="1">
    <citation type="journal article" date="2019" name="Int. J. Syst. Evol. Microbiol.">
        <title>The Global Catalogue of Microorganisms (GCM) 10K type strain sequencing project: providing services to taxonomists for standard genome sequencing and annotation.</title>
        <authorList>
            <consortium name="The Broad Institute Genomics Platform"/>
            <consortium name="The Broad Institute Genome Sequencing Center for Infectious Disease"/>
            <person name="Wu L."/>
            <person name="Ma J."/>
        </authorList>
    </citation>
    <scope>NUCLEOTIDE SEQUENCE [LARGE SCALE GENOMIC DNA]</scope>
    <source>
        <strain evidence="2">CCUG 55131</strain>
    </source>
</reference>
<comment type="caution">
    <text evidence="1">The sequence shown here is derived from an EMBL/GenBank/DDBJ whole genome shotgun (WGS) entry which is preliminary data.</text>
</comment>
<protein>
    <recommendedName>
        <fullName evidence="3">Transposase</fullName>
    </recommendedName>
</protein>
<sequence length="82" mass="9190">MKKARYPAAAVVTRLARMKHVDPEAPLHSEMLAPLMQHGPEGPGLDDTDRLVVVLKHHELISARSMTRLLRRHQRESGGLHA</sequence>
<evidence type="ECO:0000313" key="1">
    <source>
        <dbReference type="EMBL" id="MFD2174862.1"/>
    </source>
</evidence>
<gene>
    <name evidence="1" type="ORF">ACFSM0_12255</name>
</gene>
<evidence type="ECO:0008006" key="3">
    <source>
        <dbReference type="Google" id="ProtNLM"/>
    </source>
</evidence>
<evidence type="ECO:0000313" key="2">
    <source>
        <dbReference type="Proteomes" id="UP001597413"/>
    </source>
</evidence>
<name>A0ABW5A999_9RHOB</name>
<organism evidence="1 2">
    <name type="scientific">Rhodobacter lacus</name>
    <dbReference type="NCBI Taxonomy" id="1641972"/>
    <lineage>
        <taxon>Bacteria</taxon>
        <taxon>Pseudomonadati</taxon>
        <taxon>Pseudomonadota</taxon>
        <taxon>Alphaproteobacteria</taxon>
        <taxon>Rhodobacterales</taxon>
        <taxon>Rhodobacter group</taxon>
        <taxon>Rhodobacter</taxon>
    </lineage>
</organism>
<accession>A0ABW5A999</accession>